<keyword evidence="3" id="KW-1185">Reference proteome</keyword>
<feature type="transmembrane region" description="Helical" evidence="1">
    <location>
        <begin position="69"/>
        <end position="88"/>
    </location>
</feature>
<keyword evidence="1" id="KW-0472">Membrane</keyword>
<name>A0ABW5FTF1_9PSEU</name>
<reference evidence="3" key="1">
    <citation type="journal article" date="2019" name="Int. J. Syst. Evol. Microbiol.">
        <title>The Global Catalogue of Microorganisms (GCM) 10K type strain sequencing project: providing services to taxonomists for standard genome sequencing and annotation.</title>
        <authorList>
            <consortium name="The Broad Institute Genomics Platform"/>
            <consortium name="The Broad Institute Genome Sequencing Center for Infectious Disease"/>
            <person name="Wu L."/>
            <person name="Ma J."/>
        </authorList>
    </citation>
    <scope>NUCLEOTIDE SEQUENCE [LARGE SCALE GENOMIC DNA]</scope>
    <source>
        <strain evidence="3">CGMCC 4.7645</strain>
    </source>
</reference>
<evidence type="ECO:0008006" key="4">
    <source>
        <dbReference type="Google" id="ProtNLM"/>
    </source>
</evidence>
<keyword evidence="1" id="KW-1133">Transmembrane helix</keyword>
<proteinExistence type="predicted"/>
<evidence type="ECO:0000313" key="3">
    <source>
        <dbReference type="Proteomes" id="UP001597417"/>
    </source>
</evidence>
<dbReference type="RefSeq" id="WP_378265667.1">
    <property type="nucleotide sequence ID" value="NZ_JBHUKR010000007.1"/>
</dbReference>
<feature type="transmembrane region" description="Helical" evidence="1">
    <location>
        <begin position="94"/>
        <end position="113"/>
    </location>
</feature>
<organism evidence="2 3">
    <name type="scientific">Amycolatopsis pigmentata</name>
    <dbReference type="NCBI Taxonomy" id="450801"/>
    <lineage>
        <taxon>Bacteria</taxon>
        <taxon>Bacillati</taxon>
        <taxon>Actinomycetota</taxon>
        <taxon>Actinomycetes</taxon>
        <taxon>Pseudonocardiales</taxon>
        <taxon>Pseudonocardiaceae</taxon>
        <taxon>Amycolatopsis</taxon>
    </lineage>
</organism>
<sequence length="121" mass="12549">MIPGFSAVVALGSLLVAVWSFVLAARGREPTRPLLAGLAVVEVLLVVQLGVGVALLVAGHHPGSLATYLAYLIGSLVVLPVGTVWALAERSRSSTVVLGITCLAIPVMVLRLYQIWSGAHA</sequence>
<accession>A0ABW5FTF1</accession>
<evidence type="ECO:0000256" key="1">
    <source>
        <dbReference type="SAM" id="Phobius"/>
    </source>
</evidence>
<protein>
    <recommendedName>
        <fullName evidence="4">Integral membrane protein</fullName>
    </recommendedName>
</protein>
<comment type="caution">
    <text evidence="2">The sequence shown here is derived from an EMBL/GenBank/DDBJ whole genome shotgun (WGS) entry which is preliminary data.</text>
</comment>
<dbReference type="Proteomes" id="UP001597417">
    <property type="component" value="Unassembled WGS sequence"/>
</dbReference>
<gene>
    <name evidence="2" type="ORF">ACFSXZ_15355</name>
</gene>
<feature type="transmembrane region" description="Helical" evidence="1">
    <location>
        <begin position="34"/>
        <end position="57"/>
    </location>
</feature>
<dbReference type="EMBL" id="JBHUKR010000007">
    <property type="protein sequence ID" value="MFD2417702.1"/>
    <property type="molecule type" value="Genomic_DNA"/>
</dbReference>
<evidence type="ECO:0000313" key="2">
    <source>
        <dbReference type="EMBL" id="MFD2417702.1"/>
    </source>
</evidence>
<keyword evidence="1" id="KW-0812">Transmembrane</keyword>